<dbReference type="eggNOG" id="ENOG5033CIF">
    <property type="taxonomic scope" value="Bacteria"/>
</dbReference>
<proteinExistence type="predicted"/>
<reference evidence="1 2" key="1">
    <citation type="submission" date="2012-06" db="EMBL/GenBank/DDBJ databases">
        <title>Finished chromosome of genome of Oscillatoria acuminata PCC 6304.</title>
        <authorList>
            <consortium name="US DOE Joint Genome Institute"/>
            <person name="Gugger M."/>
            <person name="Coursin T."/>
            <person name="Rippka R."/>
            <person name="Tandeau De Marsac N."/>
            <person name="Huntemann M."/>
            <person name="Wei C.-L."/>
            <person name="Han J."/>
            <person name="Detter J.C."/>
            <person name="Han C."/>
            <person name="Tapia R."/>
            <person name="Davenport K."/>
            <person name="Daligault H."/>
            <person name="Erkkila T."/>
            <person name="Gu W."/>
            <person name="Munk A.C.C."/>
            <person name="Teshima H."/>
            <person name="Xu Y."/>
            <person name="Chain P."/>
            <person name="Chen A."/>
            <person name="Krypides N."/>
            <person name="Mavromatis K."/>
            <person name="Markowitz V."/>
            <person name="Szeto E."/>
            <person name="Ivanova N."/>
            <person name="Mikhailova N."/>
            <person name="Ovchinnikova G."/>
            <person name="Pagani I."/>
            <person name="Pati A."/>
            <person name="Goodwin L."/>
            <person name="Peters L."/>
            <person name="Pitluck S."/>
            <person name="Woyke T."/>
            <person name="Kerfeld C."/>
        </authorList>
    </citation>
    <scope>NUCLEOTIDE SEQUENCE [LARGE SCALE GENOMIC DNA]</scope>
    <source>
        <strain evidence="1 2">PCC 6304</strain>
    </source>
</reference>
<sequence>MEKCHDVQQIDFEGAVMILSVDNRRYLLPLSEVSPRLASAGDIERKAYRVSPSGYGIHWPILDEDLSIDGLLKLAEQLSQNRSNEGGFVTIE</sequence>
<dbReference type="OrthoDB" id="337884at2"/>
<dbReference type="AlphaFoldDB" id="K9THJ1"/>
<protein>
    <recommendedName>
        <fullName evidence="3">DUF2442 domain-containing protein</fullName>
    </recommendedName>
</protein>
<keyword evidence="2" id="KW-1185">Reference proteome</keyword>
<name>K9THJ1_9CYAN</name>
<evidence type="ECO:0000313" key="2">
    <source>
        <dbReference type="Proteomes" id="UP000010367"/>
    </source>
</evidence>
<dbReference type="HOGENOM" id="CLU_177114_1_1_3"/>
<gene>
    <name evidence="1" type="ORF">Oscil6304_2387</name>
</gene>
<dbReference type="Gene3D" id="3.30.2020.40">
    <property type="entry name" value="Uncharacterised protein PF10387, DUF2442"/>
    <property type="match status" value="1"/>
</dbReference>
<dbReference type="InterPro" id="IPR018841">
    <property type="entry name" value="DUF2442"/>
</dbReference>
<dbReference type="InParanoid" id="K9THJ1"/>
<organism evidence="1 2">
    <name type="scientific">Oscillatoria acuminata PCC 6304</name>
    <dbReference type="NCBI Taxonomy" id="56110"/>
    <lineage>
        <taxon>Bacteria</taxon>
        <taxon>Bacillati</taxon>
        <taxon>Cyanobacteriota</taxon>
        <taxon>Cyanophyceae</taxon>
        <taxon>Oscillatoriophycideae</taxon>
        <taxon>Oscillatoriales</taxon>
        <taxon>Oscillatoriaceae</taxon>
        <taxon>Oscillatoria</taxon>
    </lineage>
</organism>
<evidence type="ECO:0000313" key="1">
    <source>
        <dbReference type="EMBL" id="AFY82015.1"/>
    </source>
</evidence>
<dbReference type="PATRIC" id="fig|56110.3.peg.2841"/>
<dbReference type="KEGG" id="oac:Oscil6304_2387"/>
<evidence type="ECO:0008006" key="3">
    <source>
        <dbReference type="Google" id="ProtNLM"/>
    </source>
</evidence>
<dbReference type="Proteomes" id="UP000010367">
    <property type="component" value="Chromosome"/>
</dbReference>
<dbReference type="EMBL" id="CP003607">
    <property type="protein sequence ID" value="AFY82015.1"/>
    <property type="molecule type" value="Genomic_DNA"/>
</dbReference>
<accession>K9THJ1</accession>
<dbReference type="Pfam" id="PF10387">
    <property type="entry name" value="DUF2442"/>
    <property type="match status" value="1"/>
</dbReference>